<evidence type="ECO:0000313" key="2">
    <source>
        <dbReference type="EMBL" id="KAF2147917.1"/>
    </source>
</evidence>
<dbReference type="AlphaFoldDB" id="A0A9P4IU75"/>
<proteinExistence type="predicted"/>
<reference evidence="2" key="1">
    <citation type="journal article" date="2020" name="Stud. Mycol.">
        <title>101 Dothideomycetes genomes: a test case for predicting lifestyles and emergence of pathogens.</title>
        <authorList>
            <person name="Haridas S."/>
            <person name="Albert R."/>
            <person name="Binder M."/>
            <person name="Bloem J."/>
            <person name="Labutti K."/>
            <person name="Salamov A."/>
            <person name="Andreopoulos B."/>
            <person name="Baker S."/>
            <person name="Barry K."/>
            <person name="Bills G."/>
            <person name="Bluhm B."/>
            <person name="Cannon C."/>
            <person name="Castanera R."/>
            <person name="Culley D."/>
            <person name="Daum C."/>
            <person name="Ezra D."/>
            <person name="Gonzalez J."/>
            <person name="Henrissat B."/>
            <person name="Kuo A."/>
            <person name="Liang C."/>
            <person name="Lipzen A."/>
            <person name="Lutzoni F."/>
            <person name="Magnuson J."/>
            <person name="Mondo S."/>
            <person name="Nolan M."/>
            <person name="Ohm R."/>
            <person name="Pangilinan J."/>
            <person name="Park H.-J."/>
            <person name="Ramirez L."/>
            <person name="Alfaro M."/>
            <person name="Sun H."/>
            <person name="Tritt A."/>
            <person name="Yoshinaga Y."/>
            <person name="Zwiers L.-H."/>
            <person name="Turgeon B."/>
            <person name="Goodwin S."/>
            <person name="Spatafora J."/>
            <person name="Crous P."/>
            <person name="Grigoriev I."/>
        </authorList>
    </citation>
    <scope>NUCLEOTIDE SEQUENCE</scope>
    <source>
        <strain evidence="2">CBS 260.36</strain>
    </source>
</reference>
<keyword evidence="3" id="KW-1185">Reference proteome</keyword>
<evidence type="ECO:0000313" key="3">
    <source>
        <dbReference type="Proteomes" id="UP000799439"/>
    </source>
</evidence>
<protein>
    <recommendedName>
        <fullName evidence="4">F-box domain-containing protein</fullName>
    </recommendedName>
</protein>
<name>A0A9P4IU75_9PEZI</name>
<dbReference type="EMBL" id="ML996094">
    <property type="protein sequence ID" value="KAF2147917.1"/>
    <property type="molecule type" value="Genomic_DNA"/>
</dbReference>
<dbReference type="OrthoDB" id="4358152at2759"/>
<evidence type="ECO:0008006" key="4">
    <source>
        <dbReference type="Google" id="ProtNLM"/>
    </source>
</evidence>
<accession>A0A9P4IU75</accession>
<gene>
    <name evidence="2" type="ORF">K461DRAFT_324922</name>
</gene>
<sequence length="443" mass="50300">MQFGASFDSLPCETLLNILYHVQVLDSLDAILSASPGVWRVFTRFGVEVTHRILEQVGYIHPHSRTVIRTIAAIRLNCLPVYTVADLQHRVTGAAILPDAVRSDTVAECFAPSTFPDTPSTASVIRSILKTATRISNLTLDCLHVHLQRFQQHSPQVPEDPAYNMRGIFRFGDGFDKYPILELRVNNPSLVTHSSQLDPPDWTEEQIIYRAFWRIQLVQDLKRALEYGILTGWVDQEVTKLLSMDVESIYDFEGQAWTIANYETRASHGNGFLGGQESTEHSAVVTAEDYMVEKGVGDPPLSWTRPWPFPSFRPDTVEYLSKPWSNMNASQTTGLYDFHYLFEYYPDSVSPSFACYRRLGFAIWTDDRLQRHGFAWRHQRLNARVPSVLAWCSILPNEDVMKLEQHERVAALGSELSHRAPPPPYNSNSGVDLRRLSEGTNQS</sequence>
<feature type="region of interest" description="Disordered" evidence="1">
    <location>
        <begin position="413"/>
        <end position="443"/>
    </location>
</feature>
<dbReference type="Proteomes" id="UP000799439">
    <property type="component" value="Unassembled WGS sequence"/>
</dbReference>
<evidence type="ECO:0000256" key="1">
    <source>
        <dbReference type="SAM" id="MobiDB-lite"/>
    </source>
</evidence>
<comment type="caution">
    <text evidence="2">The sequence shown here is derived from an EMBL/GenBank/DDBJ whole genome shotgun (WGS) entry which is preliminary data.</text>
</comment>
<organism evidence="2 3">
    <name type="scientific">Myriangium duriaei CBS 260.36</name>
    <dbReference type="NCBI Taxonomy" id="1168546"/>
    <lineage>
        <taxon>Eukaryota</taxon>
        <taxon>Fungi</taxon>
        <taxon>Dikarya</taxon>
        <taxon>Ascomycota</taxon>
        <taxon>Pezizomycotina</taxon>
        <taxon>Dothideomycetes</taxon>
        <taxon>Dothideomycetidae</taxon>
        <taxon>Myriangiales</taxon>
        <taxon>Myriangiaceae</taxon>
        <taxon>Myriangium</taxon>
    </lineage>
</organism>